<dbReference type="Pfam" id="PF07727">
    <property type="entry name" value="RVT_2"/>
    <property type="match status" value="1"/>
</dbReference>
<evidence type="ECO:0000313" key="3">
    <source>
        <dbReference type="Proteomes" id="UP000236291"/>
    </source>
</evidence>
<dbReference type="SUPFAM" id="SSF56672">
    <property type="entry name" value="DNA/RNA polymerases"/>
    <property type="match status" value="1"/>
</dbReference>
<reference evidence="2 3" key="2">
    <citation type="journal article" date="2017" name="Front. Plant Sci.">
        <title>Gene Classification and Mining of Molecular Markers Useful in Red Clover (Trifolium pratense) Breeding.</title>
        <authorList>
            <person name="Istvanek J."/>
            <person name="Dluhosova J."/>
            <person name="Dluhos P."/>
            <person name="Patkova L."/>
            <person name="Nedelnik J."/>
            <person name="Repkova J."/>
        </authorList>
    </citation>
    <scope>NUCLEOTIDE SEQUENCE [LARGE SCALE GENOMIC DNA]</scope>
    <source>
        <strain evidence="3">cv. Tatra</strain>
        <tissue evidence="2">Young leaves</tissue>
    </source>
</reference>
<gene>
    <name evidence="2" type="ORF">L195_g059209</name>
</gene>
<evidence type="ECO:0000313" key="2">
    <source>
        <dbReference type="EMBL" id="PNX58473.1"/>
    </source>
</evidence>
<proteinExistence type="predicted"/>
<sequence length="143" mass="16564">VFQLDVKSAFLHGDLTEDIYVVQPEGYSDGNKNMVYKLKKALYGLKQAPRAWYSKIEAYFNSEKFVKCPYEHTLFVKYGKKDEILIVSLYVDDLIFTGNDVNLIEDFKNSMKGRFAMTDLGKMRYFLGVEVIQSSEGIFMHQT</sequence>
<reference evidence="2 3" key="1">
    <citation type="journal article" date="2014" name="Am. J. Bot.">
        <title>Genome assembly and annotation for red clover (Trifolium pratense; Fabaceae).</title>
        <authorList>
            <person name="Istvanek J."/>
            <person name="Jaros M."/>
            <person name="Krenek A."/>
            <person name="Repkova J."/>
        </authorList>
    </citation>
    <scope>NUCLEOTIDE SEQUENCE [LARGE SCALE GENOMIC DNA]</scope>
    <source>
        <strain evidence="3">cv. Tatra</strain>
        <tissue evidence="2">Young leaves</tissue>
    </source>
</reference>
<comment type="caution">
    <text evidence="2">The sequence shown here is derived from an EMBL/GenBank/DDBJ whole genome shotgun (WGS) entry which is preliminary data.</text>
</comment>
<dbReference type="InterPro" id="IPR013103">
    <property type="entry name" value="RVT_2"/>
</dbReference>
<keyword evidence="2" id="KW-0675">Receptor</keyword>
<keyword evidence="2" id="KW-0808">Transferase</keyword>
<evidence type="ECO:0000259" key="1">
    <source>
        <dbReference type="Pfam" id="PF07727"/>
    </source>
</evidence>
<dbReference type="Proteomes" id="UP000236291">
    <property type="component" value="Unassembled WGS sequence"/>
</dbReference>
<feature type="domain" description="Reverse transcriptase Ty1/copia-type" evidence="1">
    <location>
        <begin position="1"/>
        <end position="142"/>
    </location>
</feature>
<dbReference type="AlphaFoldDB" id="A0A2K3JWP4"/>
<dbReference type="STRING" id="57577.A0A2K3JWP4"/>
<dbReference type="GO" id="GO:0016301">
    <property type="term" value="F:kinase activity"/>
    <property type="evidence" value="ECO:0007669"/>
    <property type="project" value="UniProtKB-KW"/>
</dbReference>
<organism evidence="2 3">
    <name type="scientific">Trifolium pratense</name>
    <name type="common">Red clover</name>
    <dbReference type="NCBI Taxonomy" id="57577"/>
    <lineage>
        <taxon>Eukaryota</taxon>
        <taxon>Viridiplantae</taxon>
        <taxon>Streptophyta</taxon>
        <taxon>Embryophyta</taxon>
        <taxon>Tracheophyta</taxon>
        <taxon>Spermatophyta</taxon>
        <taxon>Magnoliopsida</taxon>
        <taxon>eudicotyledons</taxon>
        <taxon>Gunneridae</taxon>
        <taxon>Pentapetalae</taxon>
        <taxon>rosids</taxon>
        <taxon>fabids</taxon>
        <taxon>Fabales</taxon>
        <taxon>Fabaceae</taxon>
        <taxon>Papilionoideae</taxon>
        <taxon>50 kb inversion clade</taxon>
        <taxon>NPAAA clade</taxon>
        <taxon>Hologalegina</taxon>
        <taxon>IRL clade</taxon>
        <taxon>Trifolieae</taxon>
        <taxon>Trifolium</taxon>
    </lineage>
</organism>
<keyword evidence="2" id="KW-0418">Kinase</keyword>
<feature type="non-terminal residue" evidence="2">
    <location>
        <position position="1"/>
    </location>
</feature>
<accession>A0A2K3JWP4</accession>
<dbReference type="EMBL" id="ASHM01127851">
    <property type="protein sequence ID" value="PNX58473.1"/>
    <property type="molecule type" value="Genomic_DNA"/>
</dbReference>
<protein>
    <submittedName>
        <fullName evidence="2">Putative LRR receptor-like protein kinase</fullName>
    </submittedName>
</protein>
<dbReference type="InterPro" id="IPR043502">
    <property type="entry name" value="DNA/RNA_pol_sf"/>
</dbReference>
<name>A0A2K3JWP4_TRIPR</name>